<sequence length="85" mass="9579">VEDHESEAILFGTPIVHGMPNEILRDHPGITPPDAGIVKVPEIHTVQLEWEEMTVGSHQVVTFIDEYNDLRGKVTLSVYEERSKT</sequence>
<dbReference type="AlphaFoldDB" id="A0A383EM07"/>
<evidence type="ECO:0000313" key="1">
    <source>
        <dbReference type="EMBL" id="SVE57669.1"/>
    </source>
</evidence>
<feature type="non-terminal residue" evidence="1">
    <location>
        <position position="85"/>
    </location>
</feature>
<accession>A0A383EM07</accession>
<organism evidence="1">
    <name type="scientific">marine metagenome</name>
    <dbReference type="NCBI Taxonomy" id="408172"/>
    <lineage>
        <taxon>unclassified sequences</taxon>
        <taxon>metagenomes</taxon>
        <taxon>ecological metagenomes</taxon>
    </lineage>
</organism>
<feature type="non-terminal residue" evidence="1">
    <location>
        <position position="1"/>
    </location>
</feature>
<name>A0A383EM07_9ZZZZ</name>
<reference evidence="1" key="1">
    <citation type="submission" date="2018-05" db="EMBL/GenBank/DDBJ databases">
        <authorList>
            <person name="Lanie J.A."/>
            <person name="Ng W.-L."/>
            <person name="Kazmierczak K.M."/>
            <person name="Andrzejewski T.M."/>
            <person name="Davidsen T.M."/>
            <person name="Wayne K.J."/>
            <person name="Tettelin H."/>
            <person name="Glass J.I."/>
            <person name="Rusch D."/>
            <person name="Podicherti R."/>
            <person name="Tsui H.-C.T."/>
            <person name="Winkler M.E."/>
        </authorList>
    </citation>
    <scope>NUCLEOTIDE SEQUENCE</scope>
</reference>
<proteinExistence type="predicted"/>
<protein>
    <submittedName>
        <fullName evidence="1">Uncharacterized protein</fullName>
    </submittedName>
</protein>
<dbReference type="EMBL" id="UINC01226967">
    <property type="protein sequence ID" value="SVE57669.1"/>
    <property type="molecule type" value="Genomic_DNA"/>
</dbReference>
<gene>
    <name evidence="1" type="ORF">METZ01_LOCUS510523</name>
</gene>